<keyword evidence="2 11" id="KW-0723">Serine/threonine-protein kinase</keyword>
<keyword evidence="9" id="KW-1133">Transmembrane helix</keyword>
<dbReference type="SUPFAM" id="SSF56112">
    <property type="entry name" value="Protein kinase-like (PK-like)"/>
    <property type="match status" value="1"/>
</dbReference>
<evidence type="ECO:0000313" key="11">
    <source>
        <dbReference type="EMBL" id="GIH79340.1"/>
    </source>
</evidence>
<dbReference type="CDD" id="cd14014">
    <property type="entry name" value="STKc_PknB_like"/>
    <property type="match status" value="1"/>
</dbReference>
<evidence type="ECO:0000256" key="9">
    <source>
        <dbReference type="SAM" id="Phobius"/>
    </source>
</evidence>
<dbReference type="PROSITE" id="PS50011">
    <property type="entry name" value="PROTEIN_KINASE_DOM"/>
    <property type="match status" value="1"/>
</dbReference>
<evidence type="ECO:0000256" key="4">
    <source>
        <dbReference type="ARBA" id="ARBA00022741"/>
    </source>
</evidence>
<feature type="compositionally biased region" description="Pro residues" evidence="8">
    <location>
        <begin position="441"/>
        <end position="451"/>
    </location>
</feature>
<evidence type="ECO:0000256" key="8">
    <source>
        <dbReference type="SAM" id="MobiDB-lite"/>
    </source>
</evidence>
<feature type="region of interest" description="Disordered" evidence="8">
    <location>
        <begin position="405"/>
        <end position="470"/>
    </location>
</feature>
<keyword evidence="5 11" id="KW-0418">Kinase</keyword>
<dbReference type="Gene3D" id="3.30.200.20">
    <property type="entry name" value="Phosphorylase Kinase, domain 1"/>
    <property type="match status" value="1"/>
</dbReference>
<evidence type="ECO:0000256" key="2">
    <source>
        <dbReference type="ARBA" id="ARBA00022527"/>
    </source>
</evidence>
<dbReference type="PROSITE" id="PS00108">
    <property type="entry name" value="PROTEIN_KINASE_ST"/>
    <property type="match status" value="1"/>
</dbReference>
<evidence type="ECO:0000256" key="6">
    <source>
        <dbReference type="ARBA" id="ARBA00022840"/>
    </source>
</evidence>
<keyword evidence="3" id="KW-0808">Transferase</keyword>
<keyword evidence="6 7" id="KW-0067">ATP-binding</keyword>
<dbReference type="GO" id="GO:0005524">
    <property type="term" value="F:ATP binding"/>
    <property type="evidence" value="ECO:0007669"/>
    <property type="project" value="UniProtKB-UniRule"/>
</dbReference>
<gene>
    <name evidence="11" type="ORF">Plo01_57690</name>
</gene>
<evidence type="ECO:0000259" key="10">
    <source>
        <dbReference type="PROSITE" id="PS50011"/>
    </source>
</evidence>
<dbReference type="InterPro" id="IPR008271">
    <property type="entry name" value="Ser/Thr_kinase_AS"/>
</dbReference>
<dbReference type="InterPro" id="IPR017441">
    <property type="entry name" value="Protein_kinase_ATP_BS"/>
</dbReference>
<dbReference type="PANTHER" id="PTHR43289">
    <property type="entry name" value="MITOGEN-ACTIVATED PROTEIN KINASE KINASE KINASE 20-RELATED"/>
    <property type="match status" value="1"/>
</dbReference>
<dbReference type="InterPro" id="IPR011009">
    <property type="entry name" value="Kinase-like_dom_sf"/>
</dbReference>
<keyword evidence="12" id="KW-1185">Reference proteome</keyword>
<dbReference type="Gene3D" id="1.10.510.10">
    <property type="entry name" value="Transferase(Phosphotransferase) domain 1"/>
    <property type="match status" value="1"/>
</dbReference>
<dbReference type="EMBL" id="BOOH01000048">
    <property type="protein sequence ID" value="GIH79340.1"/>
    <property type="molecule type" value="Genomic_DNA"/>
</dbReference>
<evidence type="ECO:0000256" key="7">
    <source>
        <dbReference type="PROSITE-ProRule" id="PRU10141"/>
    </source>
</evidence>
<sequence>MAHPHGERAIAGRYRLLRELGRGGMGVVWEGHDTLLDRPVAVKEVLLPPNLSPAEHERQLTRTSREARTAARLSHRGIVAVYDVAEEDGRPWIIMELVRARGLDQIGPLPVRQVAEIGRQVLSALHTAHQAGILHRDVKPSNILLTSDGRAVLTDFGIATVEGDVSLTQTGMVTGSPSFLAPERATGAAAGPWSDLWALGATMYAMLVGQAPFERHNAIATLGALLTEEPDFGRVPPEMYEVLSGLLRREPAHRLTAEQADLLLAEASGDPAATARRTGQNPSPGMPVAYSGQAVPAQTHSTHALPGHGQPGQGYPGQVRPAQTYPGHAQPGRTHGGHTHPGQLHAGQLHAGQLHAGPVHPGQGPGRPLPPPPRQPRRSPVALIVALVVVLLAGAGTAVWATRGSEKTTADGATTAPAEPDASPTGRKKAGKSEKKKDAPAPSPTPEPSDPGPIVAKPELGPYVSDEGGWSIQRPADWMESIPDEETIRWSRPGGGAFMSVSGTNLVLNLESMRDSAREVVREGATILSEESARVSESSNEALDWAFTWRLNEGASSDWASPGVVYHETRRFIAVGDEAAVLTWVVPADEWRKLPDMARGVFDTFEISGDIS</sequence>
<dbReference type="SMART" id="SM00220">
    <property type="entry name" value="S_TKc"/>
    <property type="match status" value="1"/>
</dbReference>
<evidence type="ECO:0000256" key="3">
    <source>
        <dbReference type="ARBA" id="ARBA00022679"/>
    </source>
</evidence>
<feature type="domain" description="Protein kinase" evidence="10">
    <location>
        <begin position="14"/>
        <end position="264"/>
    </location>
</feature>
<dbReference type="Proteomes" id="UP000616724">
    <property type="component" value="Unassembled WGS sequence"/>
</dbReference>
<feature type="binding site" evidence="7">
    <location>
        <position position="43"/>
    </location>
    <ligand>
        <name>ATP</name>
        <dbReference type="ChEBI" id="CHEBI:30616"/>
    </ligand>
</feature>
<feature type="transmembrane region" description="Helical" evidence="9">
    <location>
        <begin position="381"/>
        <end position="401"/>
    </location>
</feature>
<dbReference type="PANTHER" id="PTHR43289:SF6">
    <property type="entry name" value="SERINE_THREONINE-PROTEIN KINASE NEKL-3"/>
    <property type="match status" value="1"/>
</dbReference>
<protein>
    <recommendedName>
        <fullName evidence="1">non-specific serine/threonine protein kinase</fullName>
        <ecNumber evidence="1">2.7.11.1</ecNumber>
    </recommendedName>
</protein>
<organism evidence="11 12">
    <name type="scientific">Planobispora longispora</name>
    <dbReference type="NCBI Taxonomy" id="28887"/>
    <lineage>
        <taxon>Bacteria</taxon>
        <taxon>Bacillati</taxon>
        <taxon>Actinomycetota</taxon>
        <taxon>Actinomycetes</taxon>
        <taxon>Streptosporangiales</taxon>
        <taxon>Streptosporangiaceae</taxon>
        <taxon>Planobispora</taxon>
    </lineage>
</organism>
<keyword evidence="9" id="KW-0812">Transmembrane</keyword>
<accession>A0A8J3W7Y1</accession>
<feature type="region of interest" description="Disordered" evidence="8">
    <location>
        <begin position="270"/>
        <end position="377"/>
    </location>
</feature>
<dbReference type="AlphaFoldDB" id="A0A8J3W7Y1"/>
<dbReference type="EC" id="2.7.11.1" evidence="1"/>
<evidence type="ECO:0000256" key="5">
    <source>
        <dbReference type="ARBA" id="ARBA00022777"/>
    </source>
</evidence>
<name>A0A8J3W7Y1_9ACTN</name>
<dbReference type="InterPro" id="IPR000719">
    <property type="entry name" value="Prot_kinase_dom"/>
</dbReference>
<evidence type="ECO:0000256" key="1">
    <source>
        <dbReference type="ARBA" id="ARBA00012513"/>
    </source>
</evidence>
<dbReference type="PROSITE" id="PS00107">
    <property type="entry name" value="PROTEIN_KINASE_ATP"/>
    <property type="match status" value="1"/>
</dbReference>
<dbReference type="GO" id="GO:0004674">
    <property type="term" value="F:protein serine/threonine kinase activity"/>
    <property type="evidence" value="ECO:0007669"/>
    <property type="project" value="UniProtKB-KW"/>
</dbReference>
<comment type="caution">
    <text evidence="11">The sequence shown here is derived from an EMBL/GenBank/DDBJ whole genome shotgun (WGS) entry which is preliminary data.</text>
</comment>
<proteinExistence type="predicted"/>
<reference evidence="11 12" key="1">
    <citation type="submission" date="2021-01" db="EMBL/GenBank/DDBJ databases">
        <title>Whole genome shotgun sequence of Planobispora longispora NBRC 13918.</title>
        <authorList>
            <person name="Komaki H."/>
            <person name="Tamura T."/>
        </authorList>
    </citation>
    <scope>NUCLEOTIDE SEQUENCE [LARGE SCALE GENOMIC DNA]</scope>
    <source>
        <strain evidence="11 12">NBRC 13918</strain>
    </source>
</reference>
<keyword evidence="4 7" id="KW-0547">Nucleotide-binding</keyword>
<evidence type="ECO:0000313" key="12">
    <source>
        <dbReference type="Proteomes" id="UP000616724"/>
    </source>
</evidence>
<dbReference type="Pfam" id="PF00069">
    <property type="entry name" value="Pkinase"/>
    <property type="match status" value="1"/>
</dbReference>
<dbReference type="RefSeq" id="WP_203893810.1">
    <property type="nucleotide sequence ID" value="NZ_BOOH01000048.1"/>
</dbReference>
<keyword evidence="9" id="KW-0472">Membrane</keyword>